<evidence type="ECO:0000313" key="2">
    <source>
        <dbReference type="EMBL" id="PNU21847.1"/>
    </source>
</evidence>
<dbReference type="Proteomes" id="UP000236340">
    <property type="component" value="Unassembled WGS sequence"/>
</dbReference>
<dbReference type="Gene3D" id="3.30.160.670">
    <property type="match status" value="1"/>
</dbReference>
<evidence type="ECO:0000259" key="1">
    <source>
        <dbReference type="Pfam" id="PF13590"/>
    </source>
</evidence>
<name>A0A2K2HEX5_9BACT</name>
<feature type="domain" description="DUF4136" evidence="1">
    <location>
        <begin position="3"/>
        <end position="161"/>
    </location>
</feature>
<organism evidence="2 3">
    <name type="scientific">Geothermobacter hydrogeniphilus</name>
    <dbReference type="NCBI Taxonomy" id="1969733"/>
    <lineage>
        <taxon>Bacteria</taxon>
        <taxon>Pseudomonadati</taxon>
        <taxon>Thermodesulfobacteriota</taxon>
        <taxon>Desulfuromonadia</taxon>
        <taxon>Desulfuromonadales</taxon>
        <taxon>Geothermobacteraceae</taxon>
        <taxon>Geothermobacter</taxon>
    </lineage>
</organism>
<dbReference type="EMBL" id="PPFX01000001">
    <property type="protein sequence ID" value="PNU21847.1"/>
    <property type="molecule type" value="Genomic_DNA"/>
</dbReference>
<protein>
    <recommendedName>
        <fullName evidence="1">DUF4136 domain-containing protein</fullName>
    </recommendedName>
</protein>
<sequence length="175" mass="19112">MKYSFLPLAGQKGNLEYKSYKKIVADKLAAYGFVEDQENPEYFIAFAYGIDNGKEEISSVPIFGQTGVSSSTTYGSINTYGSYGSYSGTTTYQPTYGVVGSAPVSSTVYTRKLELSIIDIQNSKPDEPSVVYQADVVSSGSSSQIAAVMPYMLEALFKKFPDESGKTRRETIPMK</sequence>
<proteinExistence type="predicted"/>
<gene>
    <name evidence="2" type="ORF">C2E25_00910</name>
</gene>
<dbReference type="Pfam" id="PF13590">
    <property type="entry name" value="DUF4136"/>
    <property type="match status" value="1"/>
</dbReference>
<dbReference type="InterPro" id="IPR025411">
    <property type="entry name" value="DUF4136"/>
</dbReference>
<dbReference type="OrthoDB" id="7501218at2"/>
<dbReference type="AlphaFoldDB" id="A0A2K2HEX5"/>
<comment type="caution">
    <text evidence="2">The sequence shown here is derived from an EMBL/GenBank/DDBJ whole genome shotgun (WGS) entry which is preliminary data.</text>
</comment>
<accession>A0A2K2HEX5</accession>
<reference evidence="2 3" key="1">
    <citation type="journal article" date="2018" name="Genome Announc.">
        <title>Genome Sequence of Geothermobacter sp. HR-1 Iron Reducer from the Loihi Seamount.</title>
        <authorList>
            <person name="Smith H."/>
            <person name="Abuyen K."/>
            <person name="Tremblay J."/>
            <person name="Savalia P."/>
            <person name="Perez-Rodriguez I."/>
            <person name="Emerson D."/>
            <person name="Tully B."/>
            <person name="Amend J."/>
        </authorList>
    </citation>
    <scope>NUCLEOTIDE SEQUENCE [LARGE SCALE GENOMIC DNA]</scope>
    <source>
        <strain evidence="2 3">HR-1</strain>
    </source>
</reference>
<evidence type="ECO:0000313" key="3">
    <source>
        <dbReference type="Proteomes" id="UP000236340"/>
    </source>
</evidence>